<keyword evidence="2" id="KW-0548">Nucleotidyltransferase</keyword>
<keyword evidence="2" id="KW-0808">Transferase</keyword>
<dbReference type="InterPro" id="IPR000477">
    <property type="entry name" value="RT_dom"/>
</dbReference>
<dbReference type="GO" id="GO:0003964">
    <property type="term" value="F:RNA-directed DNA polymerase activity"/>
    <property type="evidence" value="ECO:0007669"/>
    <property type="project" value="UniProtKB-KW"/>
</dbReference>
<keyword evidence="2" id="KW-0695">RNA-directed DNA polymerase</keyword>
<evidence type="ECO:0000313" key="3">
    <source>
        <dbReference type="Proteomes" id="UP001151760"/>
    </source>
</evidence>
<dbReference type="Pfam" id="PF17921">
    <property type="entry name" value="Integrase_H2C2"/>
    <property type="match status" value="1"/>
</dbReference>
<sequence length="587" mass="66903">MTSQVLEEKIKVVIHSEYPEQTIVIGSTLTEKGRKELCALLRQNLDVFAWKPTDMTGVPWHIAEHRLNVREGCLPIRQKKRGQAPERNKVIQEEVEKLVDAGIMKEVYYHSWLSNPVMVKKHYGSWRMCVDFKDLNKACPKDGYPLPEIDWKVKSLCGYPFKCFLDAYKGYHQIKMAEEDEEKTSFITSQGIFCYSKMPFDLKNARATYQRGLFLGYESNRDGLKVCPDKVDSVLSLPSPGCLKDVQKLNGKLANGSSCIDGSEAGLILTNPEGVEFTYAMRFRFEATNNEAEYEALIAGLRIAEQIGVKNLQANVDSRLVANQVDGSYVAKDSGMVQYLEKVKTLTSNFKEFSIKKVPRSENKKADALSKIAFTSFAHLSKQVLVEELNEKSINDKEVLAIVEEEGHTWMTPICEYLTKEILPKDKKKARAVRPNYFLREIHEGSCSMHSGPKSVVAKAIRTGYYWPTMHTDARKLIRECNDCQVHRPIMRNPQQNLTPITSPWPFYKWGIDIVGPFPKGPGKVKFVIVAIDYFTKWIEAKFVATLTGNQVKKFIWDNIVCRFGLPGEIVLDNGKQFCDNPFKDWC</sequence>
<dbReference type="InterPro" id="IPR001584">
    <property type="entry name" value="Integrase_cat-core"/>
</dbReference>
<organism evidence="2 3">
    <name type="scientific">Tanacetum coccineum</name>
    <dbReference type="NCBI Taxonomy" id="301880"/>
    <lineage>
        <taxon>Eukaryota</taxon>
        <taxon>Viridiplantae</taxon>
        <taxon>Streptophyta</taxon>
        <taxon>Embryophyta</taxon>
        <taxon>Tracheophyta</taxon>
        <taxon>Spermatophyta</taxon>
        <taxon>Magnoliopsida</taxon>
        <taxon>eudicotyledons</taxon>
        <taxon>Gunneridae</taxon>
        <taxon>Pentapetalae</taxon>
        <taxon>asterids</taxon>
        <taxon>campanulids</taxon>
        <taxon>Asterales</taxon>
        <taxon>Asteraceae</taxon>
        <taxon>Asteroideae</taxon>
        <taxon>Anthemideae</taxon>
        <taxon>Anthemidinae</taxon>
        <taxon>Tanacetum</taxon>
    </lineage>
</organism>
<reference evidence="2" key="1">
    <citation type="journal article" date="2022" name="Int. J. Mol. Sci.">
        <title>Draft Genome of Tanacetum Coccineum: Genomic Comparison of Closely Related Tanacetum-Family Plants.</title>
        <authorList>
            <person name="Yamashiro T."/>
            <person name="Shiraishi A."/>
            <person name="Nakayama K."/>
            <person name="Satake H."/>
        </authorList>
    </citation>
    <scope>NUCLEOTIDE SEQUENCE</scope>
</reference>
<dbReference type="Gene3D" id="3.30.70.270">
    <property type="match status" value="1"/>
</dbReference>
<protein>
    <submittedName>
        <fullName evidence="2">Reverse transcriptase domain-containing protein</fullName>
    </submittedName>
</protein>
<dbReference type="CDD" id="cd01647">
    <property type="entry name" value="RT_LTR"/>
    <property type="match status" value="1"/>
</dbReference>
<proteinExistence type="predicted"/>
<accession>A0ABQ5GNV3</accession>
<dbReference type="InterPro" id="IPR002156">
    <property type="entry name" value="RNaseH_domain"/>
</dbReference>
<dbReference type="CDD" id="cd09279">
    <property type="entry name" value="RNase_HI_like"/>
    <property type="match status" value="1"/>
</dbReference>
<name>A0ABQ5GNV3_9ASTR</name>
<gene>
    <name evidence="2" type="ORF">Tco_1044051</name>
</gene>
<feature type="domain" description="Integrase catalytic" evidence="1">
    <location>
        <begin position="502"/>
        <end position="587"/>
    </location>
</feature>
<dbReference type="Pfam" id="PF00665">
    <property type="entry name" value="rve"/>
    <property type="match status" value="1"/>
</dbReference>
<dbReference type="PANTHER" id="PTHR37984">
    <property type="entry name" value="PROTEIN CBG26694"/>
    <property type="match status" value="1"/>
</dbReference>
<dbReference type="InterPro" id="IPR041588">
    <property type="entry name" value="Integrase_H2C2"/>
</dbReference>
<dbReference type="SUPFAM" id="SSF56672">
    <property type="entry name" value="DNA/RNA polymerases"/>
    <property type="match status" value="1"/>
</dbReference>
<dbReference type="PANTHER" id="PTHR37984:SF5">
    <property type="entry name" value="PROTEIN NYNRIN-LIKE"/>
    <property type="match status" value="1"/>
</dbReference>
<dbReference type="InterPro" id="IPR050951">
    <property type="entry name" value="Retrovirus_Pol_polyprotein"/>
</dbReference>
<dbReference type="InterPro" id="IPR043502">
    <property type="entry name" value="DNA/RNA_pol_sf"/>
</dbReference>
<comment type="caution">
    <text evidence="2">The sequence shown here is derived from an EMBL/GenBank/DDBJ whole genome shotgun (WGS) entry which is preliminary data.</text>
</comment>
<dbReference type="Gene3D" id="1.10.340.70">
    <property type="match status" value="1"/>
</dbReference>
<dbReference type="EMBL" id="BQNB010018701">
    <property type="protein sequence ID" value="GJT77326.1"/>
    <property type="molecule type" value="Genomic_DNA"/>
</dbReference>
<reference evidence="2" key="2">
    <citation type="submission" date="2022-01" db="EMBL/GenBank/DDBJ databases">
        <authorList>
            <person name="Yamashiro T."/>
            <person name="Shiraishi A."/>
            <person name="Satake H."/>
            <person name="Nakayama K."/>
        </authorList>
    </citation>
    <scope>NUCLEOTIDE SEQUENCE</scope>
</reference>
<dbReference type="SUPFAM" id="SSF53098">
    <property type="entry name" value="Ribonuclease H-like"/>
    <property type="match status" value="1"/>
</dbReference>
<dbReference type="PROSITE" id="PS50994">
    <property type="entry name" value="INTEGRASE"/>
    <property type="match status" value="1"/>
</dbReference>
<dbReference type="InterPro" id="IPR043128">
    <property type="entry name" value="Rev_trsase/Diguanyl_cyclase"/>
</dbReference>
<dbReference type="InterPro" id="IPR012337">
    <property type="entry name" value="RNaseH-like_sf"/>
</dbReference>
<keyword evidence="3" id="KW-1185">Reference proteome</keyword>
<evidence type="ECO:0000259" key="1">
    <source>
        <dbReference type="PROSITE" id="PS50994"/>
    </source>
</evidence>
<dbReference type="InterPro" id="IPR036397">
    <property type="entry name" value="RNaseH_sf"/>
</dbReference>
<dbReference type="Pfam" id="PF00078">
    <property type="entry name" value="RVT_1"/>
    <property type="match status" value="1"/>
</dbReference>
<evidence type="ECO:0000313" key="2">
    <source>
        <dbReference type="EMBL" id="GJT77326.1"/>
    </source>
</evidence>
<dbReference type="Pfam" id="PF13456">
    <property type="entry name" value="RVT_3"/>
    <property type="match status" value="1"/>
</dbReference>
<dbReference type="Gene3D" id="3.30.420.10">
    <property type="entry name" value="Ribonuclease H-like superfamily/Ribonuclease H"/>
    <property type="match status" value="2"/>
</dbReference>
<dbReference type="Gene3D" id="3.10.10.10">
    <property type="entry name" value="HIV Type 1 Reverse Transcriptase, subunit A, domain 1"/>
    <property type="match status" value="1"/>
</dbReference>
<dbReference type="Proteomes" id="UP001151760">
    <property type="component" value="Unassembled WGS sequence"/>
</dbReference>